<accession>A0A235F8B0</accession>
<dbReference type="OrthoDB" id="2660939at2"/>
<organism evidence="1 2">
    <name type="scientific">Fictibacillus aquaticus</name>
    <dbReference type="NCBI Taxonomy" id="2021314"/>
    <lineage>
        <taxon>Bacteria</taxon>
        <taxon>Bacillati</taxon>
        <taxon>Bacillota</taxon>
        <taxon>Bacilli</taxon>
        <taxon>Bacillales</taxon>
        <taxon>Fictibacillaceae</taxon>
        <taxon>Fictibacillus</taxon>
    </lineage>
</organism>
<evidence type="ECO:0000313" key="2">
    <source>
        <dbReference type="Proteomes" id="UP000215059"/>
    </source>
</evidence>
<keyword evidence="1" id="KW-0132">Cell division</keyword>
<keyword evidence="1" id="KW-0131">Cell cycle</keyword>
<evidence type="ECO:0000313" key="1">
    <source>
        <dbReference type="EMBL" id="OYD57546.1"/>
    </source>
</evidence>
<reference evidence="1 2" key="1">
    <citation type="submission" date="2017-07" db="EMBL/GenBank/DDBJ databases">
        <title>Fictibacillus sp. nov. GDSW-R2A3 Genome sequencing and assembly.</title>
        <authorList>
            <person name="Mayilraj S."/>
        </authorList>
    </citation>
    <scope>NUCLEOTIDE SEQUENCE [LARGE SCALE GENOMIC DNA]</scope>
    <source>
        <strain evidence="1 2">GDSW-R2A3</strain>
    </source>
</reference>
<dbReference type="EMBL" id="NOII01000003">
    <property type="protein sequence ID" value="OYD57546.1"/>
    <property type="molecule type" value="Genomic_DNA"/>
</dbReference>
<dbReference type="Pfam" id="PF12389">
    <property type="entry name" value="Peptidase_M73"/>
    <property type="match status" value="1"/>
</dbReference>
<sequence length="199" mass="22098">MSLKNKLGLGVASAALGLSLIGGGTYAYFSDSEVTNNTFAAGTLDLVANPTTIIDVDNIKPGDTMLREFFLENNGTLDIKSVVLNTSYDVTDAKEDNDGEDFGKHIRVNFLFNIDKLDAPVWSTTLYDLQNMDPKVVKNKFDDIFGDEWDHRGLAAGSSDRMWVQFEFVDNGEDQNMFQGDSLNLEWTFNATQKNGSER</sequence>
<keyword evidence="2" id="KW-1185">Reference proteome</keyword>
<dbReference type="GO" id="GO:0051301">
    <property type="term" value="P:cell division"/>
    <property type="evidence" value="ECO:0007669"/>
    <property type="project" value="UniProtKB-KW"/>
</dbReference>
<protein>
    <submittedName>
        <fullName evidence="1">Cell division protein FtsN</fullName>
    </submittedName>
</protein>
<comment type="caution">
    <text evidence="1">The sequence shown here is derived from an EMBL/GenBank/DDBJ whole genome shotgun (WGS) entry which is preliminary data.</text>
</comment>
<gene>
    <name evidence="1" type="ORF">CGZ90_12815</name>
</gene>
<dbReference type="InterPro" id="IPR022121">
    <property type="entry name" value="Peptidase_M73_camelysin"/>
</dbReference>
<dbReference type="InterPro" id="IPR023833">
    <property type="entry name" value="Signal_pept_SipW-depend-type"/>
</dbReference>
<dbReference type="AlphaFoldDB" id="A0A235F8B0"/>
<name>A0A235F8B0_9BACL</name>
<dbReference type="NCBIfam" id="TIGR04088">
    <property type="entry name" value="cognate_SipW"/>
    <property type="match status" value="1"/>
</dbReference>
<dbReference type="RefSeq" id="WP_094252896.1">
    <property type="nucleotide sequence ID" value="NZ_JBHLXL010000001.1"/>
</dbReference>
<dbReference type="Proteomes" id="UP000215059">
    <property type="component" value="Unassembled WGS sequence"/>
</dbReference>
<proteinExistence type="predicted"/>